<dbReference type="AlphaFoldDB" id="A0A1V8TF45"/>
<gene>
    <name evidence="2" type="ORF">B0A48_04242</name>
</gene>
<dbReference type="Proteomes" id="UP000192596">
    <property type="component" value="Unassembled WGS sequence"/>
</dbReference>
<evidence type="ECO:0000313" key="3">
    <source>
        <dbReference type="Proteomes" id="UP000192596"/>
    </source>
</evidence>
<keyword evidence="3" id="KW-1185">Reference proteome</keyword>
<accession>A0A1V8TF45</accession>
<comment type="caution">
    <text evidence="2">The sequence shown here is derived from an EMBL/GenBank/DDBJ whole genome shotgun (WGS) entry which is preliminary data.</text>
</comment>
<dbReference type="EMBL" id="NAJO01000009">
    <property type="protein sequence ID" value="OQO09888.1"/>
    <property type="molecule type" value="Genomic_DNA"/>
</dbReference>
<proteinExistence type="predicted"/>
<organism evidence="2 3">
    <name type="scientific">Cryoendolithus antarcticus</name>
    <dbReference type="NCBI Taxonomy" id="1507870"/>
    <lineage>
        <taxon>Eukaryota</taxon>
        <taxon>Fungi</taxon>
        <taxon>Dikarya</taxon>
        <taxon>Ascomycota</taxon>
        <taxon>Pezizomycotina</taxon>
        <taxon>Dothideomycetes</taxon>
        <taxon>Dothideomycetidae</taxon>
        <taxon>Cladosporiales</taxon>
        <taxon>Cladosporiaceae</taxon>
        <taxon>Cryoendolithus</taxon>
    </lineage>
</organism>
<name>A0A1V8TF45_9PEZI</name>
<reference evidence="3" key="1">
    <citation type="submission" date="2017-03" db="EMBL/GenBank/DDBJ databases">
        <title>Genomes of endolithic fungi from Antarctica.</title>
        <authorList>
            <person name="Coleine C."/>
            <person name="Masonjones S."/>
            <person name="Stajich J.E."/>
        </authorList>
    </citation>
    <scope>NUCLEOTIDE SEQUENCE [LARGE SCALE GENOMIC DNA]</scope>
    <source>
        <strain evidence="3">CCFEE 5527</strain>
    </source>
</reference>
<sequence>MVSAEVTDFPIEQPTSESGPTKQPFRFLDLLPELRLMVYDAYIDDCYWQLKNWRNHLTCTPLRSVCKLIKHEFHPLHLRAQWQVRRVEADIELLNLTRLIEFVKDDDRD</sequence>
<evidence type="ECO:0000313" key="2">
    <source>
        <dbReference type="EMBL" id="OQO09888.1"/>
    </source>
</evidence>
<protein>
    <submittedName>
        <fullName evidence="2">Uncharacterized protein</fullName>
    </submittedName>
</protein>
<dbReference type="OrthoDB" id="3799588at2759"/>
<feature type="region of interest" description="Disordered" evidence="1">
    <location>
        <begin position="1"/>
        <end position="22"/>
    </location>
</feature>
<evidence type="ECO:0000256" key="1">
    <source>
        <dbReference type="SAM" id="MobiDB-lite"/>
    </source>
</evidence>
<dbReference type="InParanoid" id="A0A1V8TF45"/>